<dbReference type="RefSeq" id="WP_115218831.1">
    <property type="nucleotide sequence ID" value="NZ_UHIA01000004.1"/>
</dbReference>
<keyword evidence="3" id="KW-0472">Membrane</keyword>
<dbReference type="PANTHER" id="PTHR12526">
    <property type="entry name" value="GLYCOSYLTRANSFERASE"/>
    <property type="match status" value="1"/>
</dbReference>
<evidence type="ECO:0000313" key="5">
    <source>
        <dbReference type="EMBL" id="SUO97907.1"/>
    </source>
</evidence>
<feature type="transmembrane region" description="Helical" evidence="3">
    <location>
        <begin position="65"/>
        <end position="87"/>
    </location>
</feature>
<dbReference type="GO" id="GO:0102710">
    <property type="term" value="F:D-inositol-3-phosphate glycosyltransferase activity"/>
    <property type="evidence" value="ECO:0007669"/>
    <property type="project" value="UniProtKB-EC"/>
</dbReference>
<dbReference type="Pfam" id="PF00534">
    <property type="entry name" value="Glycos_transf_1"/>
    <property type="match status" value="1"/>
</dbReference>
<evidence type="ECO:0000256" key="2">
    <source>
        <dbReference type="ARBA" id="ARBA00022679"/>
    </source>
</evidence>
<accession>A0A380N2A2</accession>
<reference evidence="5 6" key="1">
    <citation type="submission" date="2018-06" db="EMBL/GenBank/DDBJ databases">
        <authorList>
            <consortium name="Pathogen Informatics"/>
            <person name="Doyle S."/>
        </authorList>
    </citation>
    <scope>NUCLEOTIDE SEQUENCE [LARGE SCALE GENOMIC DNA]</scope>
    <source>
        <strain evidence="5 6">NCTC10717</strain>
    </source>
</reference>
<organism evidence="5 6">
    <name type="scientific">Suttonella indologenes</name>
    <dbReference type="NCBI Taxonomy" id="13276"/>
    <lineage>
        <taxon>Bacteria</taxon>
        <taxon>Pseudomonadati</taxon>
        <taxon>Pseudomonadota</taxon>
        <taxon>Gammaproteobacteria</taxon>
        <taxon>Cardiobacteriales</taxon>
        <taxon>Cardiobacteriaceae</taxon>
        <taxon>Suttonella</taxon>
    </lineage>
</organism>
<protein>
    <submittedName>
        <fullName evidence="5">D-inositol-3-phosphate glycosyltransferase</fullName>
        <ecNumber evidence="5">2.4.1.250</ecNumber>
    </submittedName>
</protein>
<keyword evidence="2 5" id="KW-0808">Transferase</keyword>
<keyword evidence="6" id="KW-1185">Reference proteome</keyword>
<dbReference type="AlphaFoldDB" id="A0A380N2A2"/>
<dbReference type="EMBL" id="UHIA01000004">
    <property type="protein sequence ID" value="SUO97907.1"/>
    <property type="molecule type" value="Genomic_DNA"/>
</dbReference>
<feature type="domain" description="Glycosyl transferase family 1" evidence="4">
    <location>
        <begin position="202"/>
        <end position="355"/>
    </location>
</feature>
<sequence length="392" mass="45101">MINILYVHDHIFKKNGRNIYSEGKITDETFCRYIFNSKDKIYVLSRMEEKENASLFTEIKNTQVIFNPVFGITIFQIYFINLFKNICLIFKMLKKTDYLILRMPSFLGLLVFLLNLIFRRKFFVEFVGDPKDALLNAITNKNLFILFAINIIVLLNKLVLKKASGVIYVTNKILQKKYPTFSYQECASNVEIDIEKINLSVESYKIKNKEIVIGIIASFNNPYKGIGMAIDSVKLLKNKGVNLKLRILGSGKLEENYKKHAENLNLLDQVFFDGILSSRADINFWLDSLDIYIQPSYTEGLPRALIEAMARGLPIVATNVGGIPELLSSDFLIEPGSSIALSDKLQLLISSQKIRYEQGVLNYEKSKEYDSDILKEKRQKFWTTARIMVKDL</sequence>
<dbReference type="PANTHER" id="PTHR12526:SF629">
    <property type="entry name" value="TEICHURONIC ACID BIOSYNTHESIS GLYCOSYLTRANSFERASE TUAH-RELATED"/>
    <property type="match status" value="1"/>
</dbReference>
<evidence type="ECO:0000256" key="3">
    <source>
        <dbReference type="SAM" id="Phobius"/>
    </source>
</evidence>
<dbReference type="Proteomes" id="UP000254575">
    <property type="component" value="Unassembled WGS sequence"/>
</dbReference>
<feature type="transmembrane region" description="Helical" evidence="3">
    <location>
        <begin position="138"/>
        <end position="155"/>
    </location>
</feature>
<evidence type="ECO:0000256" key="1">
    <source>
        <dbReference type="ARBA" id="ARBA00022676"/>
    </source>
</evidence>
<gene>
    <name evidence="5" type="primary">mshA</name>
    <name evidence="5" type="ORF">NCTC10717_01680</name>
</gene>
<dbReference type="InterPro" id="IPR001296">
    <property type="entry name" value="Glyco_trans_1"/>
</dbReference>
<evidence type="ECO:0000259" key="4">
    <source>
        <dbReference type="Pfam" id="PF00534"/>
    </source>
</evidence>
<keyword evidence="3" id="KW-0812">Transmembrane</keyword>
<keyword evidence="3" id="KW-1133">Transmembrane helix</keyword>
<feature type="transmembrane region" description="Helical" evidence="3">
    <location>
        <begin position="99"/>
        <end position="118"/>
    </location>
</feature>
<dbReference type="OrthoDB" id="8523124at2"/>
<dbReference type="EC" id="2.4.1.250" evidence="5"/>
<dbReference type="Gene3D" id="3.40.50.2000">
    <property type="entry name" value="Glycogen Phosphorylase B"/>
    <property type="match status" value="2"/>
</dbReference>
<evidence type="ECO:0000313" key="6">
    <source>
        <dbReference type="Proteomes" id="UP000254575"/>
    </source>
</evidence>
<proteinExistence type="predicted"/>
<name>A0A380N2A2_9GAMM</name>
<keyword evidence="1 5" id="KW-0328">Glycosyltransferase</keyword>
<dbReference type="GO" id="GO:1901135">
    <property type="term" value="P:carbohydrate derivative metabolic process"/>
    <property type="evidence" value="ECO:0007669"/>
    <property type="project" value="UniProtKB-ARBA"/>
</dbReference>
<dbReference type="SUPFAM" id="SSF53756">
    <property type="entry name" value="UDP-Glycosyltransferase/glycogen phosphorylase"/>
    <property type="match status" value="1"/>
</dbReference>